<comment type="caution">
    <text evidence="1">The sequence shown here is derived from an EMBL/GenBank/DDBJ whole genome shotgun (WGS) entry which is preliminary data.</text>
</comment>
<proteinExistence type="predicted"/>
<dbReference type="EMBL" id="JANJYI010000001">
    <property type="protein sequence ID" value="KAK2662935.1"/>
    <property type="molecule type" value="Genomic_DNA"/>
</dbReference>
<accession>A0AAE0CTF6</accession>
<name>A0AAE0CTF6_9ROSI</name>
<reference evidence="1" key="1">
    <citation type="journal article" date="2023" name="Plant J.">
        <title>Genome sequences and population genomics provide insights into the demographic history, inbreeding, and mutation load of two 'living fossil' tree species of Dipteronia.</title>
        <authorList>
            <person name="Feng Y."/>
            <person name="Comes H.P."/>
            <person name="Chen J."/>
            <person name="Zhu S."/>
            <person name="Lu R."/>
            <person name="Zhang X."/>
            <person name="Li P."/>
            <person name="Qiu J."/>
            <person name="Olsen K.M."/>
            <person name="Qiu Y."/>
        </authorList>
    </citation>
    <scope>NUCLEOTIDE SEQUENCE</scope>
    <source>
        <strain evidence="1">KIB01</strain>
    </source>
</reference>
<evidence type="ECO:0000313" key="2">
    <source>
        <dbReference type="Proteomes" id="UP001280121"/>
    </source>
</evidence>
<evidence type="ECO:0000313" key="1">
    <source>
        <dbReference type="EMBL" id="KAK2662935.1"/>
    </source>
</evidence>
<dbReference type="AlphaFoldDB" id="A0AAE0CTF6"/>
<keyword evidence="2" id="KW-1185">Reference proteome</keyword>
<gene>
    <name evidence="1" type="ORF">Ddye_001509</name>
</gene>
<protein>
    <submittedName>
        <fullName evidence="1">Uncharacterized protein</fullName>
    </submittedName>
</protein>
<dbReference type="Proteomes" id="UP001280121">
    <property type="component" value="Unassembled WGS sequence"/>
</dbReference>
<organism evidence="1 2">
    <name type="scientific">Dipteronia dyeriana</name>
    <dbReference type="NCBI Taxonomy" id="168575"/>
    <lineage>
        <taxon>Eukaryota</taxon>
        <taxon>Viridiplantae</taxon>
        <taxon>Streptophyta</taxon>
        <taxon>Embryophyta</taxon>
        <taxon>Tracheophyta</taxon>
        <taxon>Spermatophyta</taxon>
        <taxon>Magnoliopsida</taxon>
        <taxon>eudicotyledons</taxon>
        <taxon>Gunneridae</taxon>
        <taxon>Pentapetalae</taxon>
        <taxon>rosids</taxon>
        <taxon>malvids</taxon>
        <taxon>Sapindales</taxon>
        <taxon>Sapindaceae</taxon>
        <taxon>Hippocastanoideae</taxon>
        <taxon>Acereae</taxon>
        <taxon>Dipteronia</taxon>
    </lineage>
</organism>
<sequence>MLHILRNKKNEREHTQMIKYFMATVYHRWVERYNRIFKLAQISNQRTEKQIKLDVKQRFSGNFVDKLNNSSKECVKQWEISLNHEMQDMRPGSIRSLLVLHFSLSVQPETRSVFCLL</sequence>